<accession>A0A645FCC6</accession>
<organism evidence="1">
    <name type="scientific">bioreactor metagenome</name>
    <dbReference type="NCBI Taxonomy" id="1076179"/>
    <lineage>
        <taxon>unclassified sequences</taxon>
        <taxon>metagenomes</taxon>
        <taxon>ecological metagenomes</taxon>
    </lineage>
</organism>
<comment type="caution">
    <text evidence="1">The sequence shown here is derived from an EMBL/GenBank/DDBJ whole genome shotgun (WGS) entry which is preliminary data.</text>
</comment>
<dbReference type="AlphaFoldDB" id="A0A645FCC6"/>
<dbReference type="EMBL" id="VSSQ01058299">
    <property type="protein sequence ID" value="MPN12025.1"/>
    <property type="molecule type" value="Genomic_DNA"/>
</dbReference>
<gene>
    <name evidence="1" type="ORF">SDC9_159335</name>
</gene>
<name>A0A645FCC6_9ZZZZ</name>
<protein>
    <submittedName>
        <fullName evidence="1">Uncharacterized protein</fullName>
    </submittedName>
</protein>
<reference evidence="1" key="1">
    <citation type="submission" date="2019-08" db="EMBL/GenBank/DDBJ databases">
        <authorList>
            <person name="Kucharzyk K."/>
            <person name="Murdoch R.W."/>
            <person name="Higgins S."/>
            <person name="Loffler F."/>
        </authorList>
    </citation>
    <scope>NUCLEOTIDE SEQUENCE</scope>
</reference>
<sequence length="49" mass="5512">MAQIPKEMNEAVAIMKELFLDLEKQDSEATIRILESGEETSSGNKELMI</sequence>
<proteinExistence type="predicted"/>
<evidence type="ECO:0000313" key="1">
    <source>
        <dbReference type="EMBL" id="MPN12025.1"/>
    </source>
</evidence>